<evidence type="ECO:0000256" key="6">
    <source>
        <dbReference type="SAM" id="Phobius"/>
    </source>
</evidence>
<comment type="subcellular location">
    <subcellularLocation>
        <location evidence="1">Membrane</location>
        <topology evidence="1">Multi-pass membrane protein</topology>
    </subcellularLocation>
</comment>
<feature type="transmembrane region" description="Helical" evidence="6">
    <location>
        <begin position="44"/>
        <end position="60"/>
    </location>
</feature>
<evidence type="ECO:0000313" key="8">
    <source>
        <dbReference type="Proteomes" id="UP000468901"/>
    </source>
</evidence>
<feature type="transmembrane region" description="Helical" evidence="6">
    <location>
        <begin position="72"/>
        <end position="90"/>
    </location>
</feature>
<evidence type="ECO:0000256" key="4">
    <source>
        <dbReference type="ARBA" id="ARBA00022989"/>
    </source>
</evidence>
<evidence type="ECO:0000313" key="7">
    <source>
        <dbReference type="EMBL" id="KAB7739038.1"/>
    </source>
</evidence>
<feature type="transmembrane region" description="Helical" evidence="6">
    <location>
        <begin position="96"/>
        <end position="120"/>
    </location>
</feature>
<keyword evidence="4 6" id="KW-1133">Transmembrane helix</keyword>
<proteinExistence type="inferred from homology"/>
<dbReference type="PANTHER" id="PTHR43461:SF1">
    <property type="entry name" value="TRANSMEMBRANE PROTEIN 256"/>
    <property type="match status" value="1"/>
</dbReference>
<keyword evidence="3 6" id="KW-0812">Transmembrane</keyword>
<dbReference type="InterPro" id="IPR006696">
    <property type="entry name" value="DUF423"/>
</dbReference>
<name>A0A6N6VEQ1_9HYPH</name>
<gene>
    <name evidence="7" type="ORF">F2P47_14510</name>
</gene>
<dbReference type="PANTHER" id="PTHR43461">
    <property type="entry name" value="TRANSMEMBRANE PROTEIN 256"/>
    <property type="match status" value="1"/>
</dbReference>
<sequence>MMKLWLTIGALSGFLAVALGAFGSHGLAHRVPPEQITTFEIGVRYHMYHALALLAVAWLASREPSALVSTAGWAFVAGIVLFSGSLYFLGLTGSKALVLVTPLGGVAFMIGWLCLVVAGLKLPSAG</sequence>
<dbReference type="Proteomes" id="UP000468901">
    <property type="component" value="Unassembled WGS sequence"/>
</dbReference>
<dbReference type="EMBL" id="WESC01000014">
    <property type="protein sequence ID" value="KAB7739038.1"/>
    <property type="molecule type" value="Genomic_DNA"/>
</dbReference>
<keyword evidence="8" id="KW-1185">Reference proteome</keyword>
<reference evidence="7 8" key="1">
    <citation type="submission" date="2019-09" db="EMBL/GenBank/DDBJ databases">
        <title>Parvibaculum sedimenti sp. nov., isolated from sediment.</title>
        <authorList>
            <person name="Wang Y."/>
        </authorList>
    </citation>
    <scope>NUCLEOTIDE SEQUENCE [LARGE SCALE GENOMIC DNA]</scope>
    <source>
        <strain evidence="7 8">HXT-9</strain>
    </source>
</reference>
<dbReference type="Pfam" id="PF04241">
    <property type="entry name" value="DUF423"/>
    <property type="match status" value="1"/>
</dbReference>
<accession>A0A6N6VEQ1</accession>
<evidence type="ECO:0000256" key="3">
    <source>
        <dbReference type="ARBA" id="ARBA00022692"/>
    </source>
</evidence>
<organism evidence="7 8">
    <name type="scientific">Parvibaculum sedimenti</name>
    <dbReference type="NCBI Taxonomy" id="2608632"/>
    <lineage>
        <taxon>Bacteria</taxon>
        <taxon>Pseudomonadati</taxon>
        <taxon>Pseudomonadota</taxon>
        <taxon>Alphaproteobacteria</taxon>
        <taxon>Hyphomicrobiales</taxon>
        <taxon>Parvibaculaceae</taxon>
        <taxon>Parvibaculum</taxon>
    </lineage>
</organism>
<evidence type="ECO:0000256" key="2">
    <source>
        <dbReference type="ARBA" id="ARBA00009694"/>
    </source>
</evidence>
<evidence type="ECO:0000256" key="5">
    <source>
        <dbReference type="ARBA" id="ARBA00023136"/>
    </source>
</evidence>
<comment type="similarity">
    <text evidence="2">Belongs to the UPF0382 family.</text>
</comment>
<keyword evidence="5 6" id="KW-0472">Membrane</keyword>
<evidence type="ECO:0000256" key="1">
    <source>
        <dbReference type="ARBA" id="ARBA00004141"/>
    </source>
</evidence>
<dbReference type="AlphaFoldDB" id="A0A6N6VEQ1"/>
<comment type="caution">
    <text evidence="7">The sequence shown here is derived from an EMBL/GenBank/DDBJ whole genome shotgun (WGS) entry which is preliminary data.</text>
</comment>
<dbReference type="GO" id="GO:0005886">
    <property type="term" value="C:plasma membrane"/>
    <property type="evidence" value="ECO:0007669"/>
    <property type="project" value="TreeGrafter"/>
</dbReference>
<protein>
    <submittedName>
        <fullName evidence="7">DUF423 domain-containing protein</fullName>
    </submittedName>
</protein>